<comment type="caution">
    <text evidence="1">The sequence shown here is derived from an EMBL/GenBank/DDBJ whole genome shotgun (WGS) entry which is preliminary data.</text>
</comment>
<protein>
    <submittedName>
        <fullName evidence="1">Carboxylesterase</fullName>
    </submittedName>
</protein>
<proteinExistence type="predicted"/>
<sequence>MGMMWRAMDLLFGGRNVIADTAEVWRENAEASGQRATQMHSAALNQLAAEYARPQRGWFDGVVDGLNRLPRPMLALGVLGLFGMAMHDPVWFAARMQGLSLVPEPLWWLMGVIVSFYFGARHQAKTQDFQRDMLASAARVPQVVSQIRALEEPAPTDNPALSEWRTIAGGKAATK</sequence>
<dbReference type="InterPro" id="IPR021497">
    <property type="entry name" value="GTA_holin_3TM"/>
</dbReference>
<accession>A0A850QBJ3</accession>
<evidence type="ECO:0000313" key="2">
    <source>
        <dbReference type="Proteomes" id="UP000592216"/>
    </source>
</evidence>
<reference evidence="1 2" key="1">
    <citation type="submission" date="2020-04" db="EMBL/GenBank/DDBJ databases">
        <title>Donghicola sp., a member of the Rhodobacteraceae family isolated from mangrove forest in Thailand.</title>
        <authorList>
            <person name="Charoenyingcharoen P."/>
            <person name="Yukphan P."/>
        </authorList>
    </citation>
    <scope>NUCLEOTIDE SEQUENCE [LARGE SCALE GENOMIC DNA]</scope>
    <source>
        <strain evidence="1 2">B5-SW-15</strain>
    </source>
</reference>
<organism evidence="1 2">
    <name type="scientific">Donghicola mangrovi</name>
    <dbReference type="NCBI Taxonomy" id="2729614"/>
    <lineage>
        <taxon>Bacteria</taxon>
        <taxon>Pseudomonadati</taxon>
        <taxon>Pseudomonadota</taxon>
        <taxon>Alphaproteobacteria</taxon>
        <taxon>Rhodobacterales</taxon>
        <taxon>Roseobacteraceae</taxon>
        <taxon>Donghicola</taxon>
    </lineage>
</organism>
<dbReference type="Proteomes" id="UP000592216">
    <property type="component" value="Unassembled WGS sequence"/>
</dbReference>
<dbReference type="Pfam" id="PF11351">
    <property type="entry name" value="GTA_holin_3TM"/>
    <property type="match status" value="1"/>
</dbReference>
<evidence type="ECO:0000313" key="1">
    <source>
        <dbReference type="EMBL" id="NVO23619.1"/>
    </source>
</evidence>
<dbReference type="EMBL" id="JABCJE010000003">
    <property type="protein sequence ID" value="NVO23619.1"/>
    <property type="molecule type" value="Genomic_DNA"/>
</dbReference>
<dbReference type="AlphaFoldDB" id="A0A850QBJ3"/>
<name>A0A850QBJ3_9RHOB</name>
<dbReference type="RefSeq" id="WP_177157542.1">
    <property type="nucleotide sequence ID" value="NZ_JABCJE010000003.1"/>
</dbReference>
<gene>
    <name evidence="1" type="ORF">HJ536_09650</name>
</gene>